<gene>
    <name evidence="3" type="ORF">BB561_002663</name>
</gene>
<evidence type="ECO:0000256" key="1">
    <source>
        <dbReference type="SAM" id="MobiDB-lite"/>
    </source>
</evidence>
<dbReference type="Pfam" id="PF02194">
    <property type="entry name" value="PXA"/>
    <property type="match status" value="1"/>
</dbReference>
<evidence type="ECO:0000313" key="3">
    <source>
        <dbReference type="EMBL" id="PVU94279.1"/>
    </source>
</evidence>
<proteinExistence type="predicted"/>
<feature type="region of interest" description="Disordered" evidence="1">
    <location>
        <begin position="1"/>
        <end position="20"/>
    </location>
</feature>
<dbReference type="OrthoDB" id="120967at2759"/>
<dbReference type="EMBL" id="MBFR01000096">
    <property type="protein sequence ID" value="PVU94279.1"/>
    <property type="molecule type" value="Genomic_DNA"/>
</dbReference>
<sequence>MARYKSSYKQLSNDHSNTLPPSTKSGRIFSIYGDFNEYPATLKTKRPKFTLLPEYKACQNKFFESPRLKTLNNNSNDYFSGFEKDCKTKFSENEELNDAFFNLIKLALKDFVHSWYSHISSDATFEKLLFNQFAHILGTLFERTTSINIEKLISEKVITVISTHLYQYRKTELLAKNIIQKHTSTLFKTNSTIFPNNDIIFDKNKILAEVDQLTLVTNNLFVRGNLHPAVSLLIDSNDDSSVYDDNKFLNQDTPTTNSNQNPKYFDLDDQDVKNITDYLRNRFEKIIPYLQDFKYKDSGLRNVFVREIFSCSVFGSVIMSISDPDTINSILENQLETIIKEKNLIEELNNVINYSTSSEKSNNKTQDTIDASRKATSTIENILLVIKNTDNILTLQNTHDKILEEIRKKRILIAGQDRENIVHGELVGDVMSQSRKQGFAVFYT</sequence>
<name>A0A2T9YPM7_9FUNG</name>
<feature type="domain" description="PXA" evidence="2">
    <location>
        <begin position="93"/>
        <end position="339"/>
    </location>
</feature>
<dbReference type="InterPro" id="IPR003114">
    <property type="entry name" value="Phox_assoc"/>
</dbReference>
<accession>A0A2T9YPM7</accession>
<evidence type="ECO:0000259" key="2">
    <source>
        <dbReference type="PROSITE" id="PS51207"/>
    </source>
</evidence>
<organism evidence="3 4">
    <name type="scientific">Smittium simulii</name>
    <dbReference type="NCBI Taxonomy" id="133385"/>
    <lineage>
        <taxon>Eukaryota</taxon>
        <taxon>Fungi</taxon>
        <taxon>Fungi incertae sedis</taxon>
        <taxon>Zoopagomycota</taxon>
        <taxon>Kickxellomycotina</taxon>
        <taxon>Harpellomycetes</taxon>
        <taxon>Harpellales</taxon>
        <taxon>Legeriomycetaceae</taxon>
        <taxon>Smittium</taxon>
    </lineage>
</organism>
<reference evidence="3 4" key="1">
    <citation type="journal article" date="2018" name="MBio">
        <title>Comparative Genomics Reveals the Core Gene Toolbox for the Fungus-Insect Symbiosis.</title>
        <authorList>
            <person name="Wang Y."/>
            <person name="Stata M."/>
            <person name="Wang W."/>
            <person name="Stajich J.E."/>
            <person name="White M.M."/>
            <person name="Moncalvo J.M."/>
        </authorList>
    </citation>
    <scope>NUCLEOTIDE SEQUENCE [LARGE SCALE GENOMIC DNA]</scope>
    <source>
        <strain evidence="3 4">SWE-8-4</strain>
    </source>
</reference>
<dbReference type="PANTHER" id="PTHR22775:SF3">
    <property type="entry name" value="SORTING NEXIN-13"/>
    <property type="match status" value="1"/>
</dbReference>
<protein>
    <recommendedName>
        <fullName evidence="2">PXA domain-containing protein</fullName>
    </recommendedName>
</protein>
<dbReference type="Proteomes" id="UP000245383">
    <property type="component" value="Unassembled WGS sequence"/>
</dbReference>
<feature type="compositionally biased region" description="Polar residues" evidence="1">
    <location>
        <begin position="7"/>
        <end position="20"/>
    </location>
</feature>
<keyword evidence="4" id="KW-1185">Reference proteome</keyword>
<evidence type="ECO:0000313" key="4">
    <source>
        <dbReference type="Proteomes" id="UP000245383"/>
    </source>
</evidence>
<dbReference type="AlphaFoldDB" id="A0A2T9YPM7"/>
<dbReference type="PANTHER" id="PTHR22775">
    <property type="entry name" value="SORTING NEXIN"/>
    <property type="match status" value="1"/>
</dbReference>
<dbReference type="STRING" id="133385.A0A2T9YPM7"/>
<dbReference type="PROSITE" id="PS51207">
    <property type="entry name" value="PXA"/>
    <property type="match status" value="1"/>
</dbReference>
<comment type="caution">
    <text evidence="3">The sequence shown here is derived from an EMBL/GenBank/DDBJ whole genome shotgun (WGS) entry which is preliminary data.</text>
</comment>
<dbReference type="GO" id="GO:0035091">
    <property type="term" value="F:phosphatidylinositol binding"/>
    <property type="evidence" value="ECO:0007669"/>
    <property type="project" value="TreeGrafter"/>
</dbReference>